<evidence type="ECO:0000313" key="3">
    <source>
        <dbReference type="EMBL" id="ELY49601.1"/>
    </source>
</evidence>
<dbReference type="PRINTS" id="PR01438">
    <property type="entry name" value="UNVRSLSTRESS"/>
</dbReference>
<dbReference type="InterPro" id="IPR014729">
    <property type="entry name" value="Rossmann-like_a/b/a_fold"/>
</dbReference>
<dbReference type="PANTHER" id="PTHR46268">
    <property type="entry name" value="STRESS RESPONSE PROTEIN NHAX"/>
    <property type="match status" value="1"/>
</dbReference>
<comment type="caution">
    <text evidence="3">The sequence shown here is derived from an EMBL/GenBank/DDBJ whole genome shotgun (WGS) entry which is preliminary data.</text>
</comment>
<dbReference type="PANTHER" id="PTHR46268:SF6">
    <property type="entry name" value="UNIVERSAL STRESS PROTEIN UP12"/>
    <property type="match status" value="1"/>
</dbReference>
<dbReference type="eggNOG" id="arCOG02053">
    <property type="taxonomic scope" value="Archaea"/>
</dbReference>
<evidence type="ECO:0000256" key="1">
    <source>
        <dbReference type="ARBA" id="ARBA00008791"/>
    </source>
</evidence>
<dbReference type="SUPFAM" id="SSF52402">
    <property type="entry name" value="Adenine nucleotide alpha hydrolases-like"/>
    <property type="match status" value="1"/>
</dbReference>
<dbReference type="Gene3D" id="3.40.50.620">
    <property type="entry name" value="HUPs"/>
    <property type="match status" value="1"/>
</dbReference>
<dbReference type="InterPro" id="IPR006016">
    <property type="entry name" value="UspA"/>
</dbReference>
<dbReference type="Pfam" id="PF00582">
    <property type="entry name" value="Usp"/>
    <property type="match status" value="1"/>
</dbReference>
<dbReference type="PATRIC" id="fig|1230460.4.peg.41"/>
<proteinExistence type="inferred from homology"/>
<gene>
    <name evidence="3" type="ORF">C495_00190</name>
</gene>
<comment type="similarity">
    <text evidence="1">Belongs to the universal stress protein A family.</text>
</comment>
<evidence type="ECO:0000259" key="2">
    <source>
        <dbReference type="Pfam" id="PF00582"/>
    </source>
</evidence>
<protein>
    <submittedName>
        <fullName evidence="3">UspA domain-containing protein</fullName>
    </submittedName>
</protein>
<dbReference type="EMBL" id="AOHX01000001">
    <property type="protein sequence ID" value="ELY49601.1"/>
    <property type="molecule type" value="Genomic_DNA"/>
</dbReference>
<dbReference type="AlphaFoldDB" id="L9WK85"/>
<name>L9WK85_9EURY</name>
<organism evidence="3 4">
    <name type="scientific">Natronorubrum sulfidifaciens JCM 14089</name>
    <dbReference type="NCBI Taxonomy" id="1230460"/>
    <lineage>
        <taxon>Archaea</taxon>
        <taxon>Methanobacteriati</taxon>
        <taxon>Methanobacteriota</taxon>
        <taxon>Stenosarchaea group</taxon>
        <taxon>Halobacteria</taxon>
        <taxon>Halobacteriales</taxon>
        <taxon>Natrialbaceae</taxon>
        <taxon>Natronorubrum</taxon>
    </lineage>
</organism>
<keyword evidence="4" id="KW-1185">Reference proteome</keyword>
<dbReference type="InterPro" id="IPR006015">
    <property type="entry name" value="Universal_stress_UspA"/>
</dbReference>
<dbReference type="Proteomes" id="UP000011661">
    <property type="component" value="Unassembled WGS sequence"/>
</dbReference>
<accession>L9WK85</accession>
<feature type="domain" description="UspA" evidence="2">
    <location>
        <begin position="26"/>
        <end position="157"/>
    </location>
</feature>
<dbReference type="CDD" id="cd00293">
    <property type="entry name" value="USP-like"/>
    <property type="match status" value="1"/>
</dbReference>
<reference evidence="3 4" key="1">
    <citation type="journal article" date="2014" name="PLoS Genet.">
        <title>Phylogenetically driven sequencing of extremely halophilic archaea reveals strategies for static and dynamic osmo-response.</title>
        <authorList>
            <person name="Becker E.A."/>
            <person name="Seitzer P.M."/>
            <person name="Tritt A."/>
            <person name="Larsen D."/>
            <person name="Krusor M."/>
            <person name="Yao A.I."/>
            <person name="Wu D."/>
            <person name="Madern D."/>
            <person name="Eisen J.A."/>
            <person name="Darling A.E."/>
            <person name="Facciotti M.T."/>
        </authorList>
    </citation>
    <scope>NUCLEOTIDE SEQUENCE [LARGE SCALE GENOMIC DNA]</scope>
    <source>
        <strain evidence="3 4">JCM 14089</strain>
    </source>
</reference>
<evidence type="ECO:0000313" key="4">
    <source>
        <dbReference type="Proteomes" id="UP000011661"/>
    </source>
</evidence>
<sequence>MSTTASSSASDSFGIFLPGVVEERRMYDTILIPTDGRPNTERAIEEAIELARVHDASVHALYVINSAEIAPGMDFEDLEPIGERAVDHVATQATEAGIDDVRTTVTHGLRHQAILDYAADHDVDLIVMGRNRGIERFFRKSVSEQVSRKAPTSVLVVE</sequence>